<gene>
    <name evidence="1" type="ORF">DPMN_036527</name>
</gene>
<evidence type="ECO:0000313" key="2">
    <source>
        <dbReference type="Proteomes" id="UP000828390"/>
    </source>
</evidence>
<accession>A0A9D4MBP1</accession>
<evidence type="ECO:0000313" key="1">
    <source>
        <dbReference type="EMBL" id="KAH3873295.1"/>
    </source>
</evidence>
<proteinExistence type="predicted"/>
<sequence>MSLVLQIRVQARDQGRPALYATKVCSVSVQQNFQSPFFLNNSYTATIRETFPLGNTILTVSGRDSDLAVRVNL</sequence>
<comment type="caution">
    <text evidence="1">The sequence shown here is derived from an EMBL/GenBank/DDBJ whole genome shotgun (WGS) entry which is preliminary data.</text>
</comment>
<dbReference type="EMBL" id="JAIWYP010000002">
    <property type="protein sequence ID" value="KAH3873295.1"/>
    <property type="molecule type" value="Genomic_DNA"/>
</dbReference>
<dbReference type="AlphaFoldDB" id="A0A9D4MBP1"/>
<protein>
    <recommendedName>
        <fullName evidence="3">Cadherin domain-containing protein</fullName>
    </recommendedName>
</protein>
<reference evidence="1" key="1">
    <citation type="journal article" date="2019" name="bioRxiv">
        <title>The Genome of the Zebra Mussel, Dreissena polymorpha: A Resource for Invasive Species Research.</title>
        <authorList>
            <person name="McCartney M.A."/>
            <person name="Auch B."/>
            <person name="Kono T."/>
            <person name="Mallez S."/>
            <person name="Zhang Y."/>
            <person name="Obille A."/>
            <person name="Becker A."/>
            <person name="Abrahante J.E."/>
            <person name="Garbe J."/>
            <person name="Badalamenti J.P."/>
            <person name="Herman A."/>
            <person name="Mangelson H."/>
            <person name="Liachko I."/>
            <person name="Sullivan S."/>
            <person name="Sone E.D."/>
            <person name="Koren S."/>
            <person name="Silverstein K.A.T."/>
            <person name="Beckman K.B."/>
            <person name="Gohl D.M."/>
        </authorList>
    </citation>
    <scope>NUCLEOTIDE SEQUENCE</scope>
    <source>
        <strain evidence="1">Duluth1</strain>
        <tissue evidence="1">Whole animal</tissue>
    </source>
</reference>
<name>A0A9D4MBP1_DREPO</name>
<organism evidence="1 2">
    <name type="scientific">Dreissena polymorpha</name>
    <name type="common">Zebra mussel</name>
    <name type="synonym">Mytilus polymorpha</name>
    <dbReference type="NCBI Taxonomy" id="45954"/>
    <lineage>
        <taxon>Eukaryota</taxon>
        <taxon>Metazoa</taxon>
        <taxon>Spiralia</taxon>
        <taxon>Lophotrochozoa</taxon>
        <taxon>Mollusca</taxon>
        <taxon>Bivalvia</taxon>
        <taxon>Autobranchia</taxon>
        <taxon>Heteroconchia</taxon>
        <taxon>Euheterodonta</taxon>
        <taxon>Imparidentia</taxon>
        <taxon>Neoheterodontei</taxon>
        <taxon>Myida</taxon>
        <taxon>Dreissenoidea</taxon>
        <taxon>Dreissenidae</taxon>
        <taxon>Dreissena</taxon>
    </lineage>
</organism>
<dbReference type="Proteomes" id="UP000828390">
    <property type="component" value="Unassembled WGS sequence"/>
</dbReference>
<keyword evidence="2" id="KW-1185">Reference proteome</keyword>
<evidence type="ECO:0008006" key="3">
    <source>
        <dbReference type="Google" id="ProtNLM"/>
    </source>
</evidence>
<reference evidence="1" key="2">
    <citation type="submission" date="2020-11" db="EMBL/GenBank/DDBJ databases">
        <authorList>
            <person name="McCartney M.A."/>
            <person name="Auch B."/>
            <person name="Kono T."/>
            <person name="Mallez S."/>
            <person name="Becker A."/>
            <person name="Gohl D.M."/>
            <person name="Silverstein K.A.T."/>
            <person name="Koren S."/>
            <person name="Bechman K.B."/>
            <person name="Herman A."/>
            <person name="Abrahante J.E."/>
            <person name="Garbe J."/>
        </authorList>
    </citation>
    <scope>NUCLEOTIDE SEQUENCE</scope>
    <source>
        <strain evidence="1">Duluth1</strain>
        <tissue evidence="1">Whole animal</tissue>
    </source>
</reference>